<dbReference type="Proteomes" id="UP000078561">
    <property type="component" value="Unassembled WGS sequence"/>
</dbReference>
<evidence type="ECO:0000313" key="1">
    <source>
        <dbReference type="EMBL" id="SAM08078.1"/>
    </source>
</evidence>
<organism evidence="1">
    <name type="scientific">Absidia glauca</name>
    <name type="common">Pin mould</name>
    <dbReference type="NCBI Taxonomy" id="4829"/>
    <lineage>
        <taxon>Eukaryota</taxon>
        <taxon>Fungi</taxon>
        <taxon>Fungi incertae sedis</taxon>
        <taxon>Mucoromycota</taxon>
        <taxon>Mucoromycotina</taxon>
        <taxon>Mucoromycetes</taxon>
        <taxon>Mucorales</taxon>
        <taxon>Cunninghamellaceae</taxon>
        <taxon>Absidia</taxon>
    </lineage>
</organism>
<protein>
    <submittedName>
        <fullName evidence="1">Uncharacterized protein</fullName>
    </submittedName>
</protein>
<reference evidence="1" key="1">
    <citation type="submission" date="2016-04" db="EMBL/GenBank/DDBJ databases">
        <authorList>
            <person name="Evans L.H."/>
            <person name="Alamgir A."/>
            <person name="Owens N."/>
            <person name="Weber N.D."/>
            <person name="Virtaneva K."/>
            <person name="Barbian K."/>
            <person name="Babar A."/>
            <person name="Rosenke K."/>
        </authorList>
    </citation>
    <scope>NUCLEOTIDE SEQUENCE [LARGE SCALE GENOMIC DNA]</scope>
    <source>
        <strain evidence="1">CBS 101.48</strain>
    </source>
</reference>
<gene>
    <name evidence="1" type="primary">ABSGL_13739.1 scaffold 14320</name>
</gene>
<dbReference type="AlphaFoldDB" id="A0A168S8X6"/>
<dbReference type="EMBL" id="LT554883">
    <property type="protein sequence ID" value="SAM08078.1"/>
    <property type="molecule type" value="Genomic_DNA"/>
</dbReference>
<keyword evidence="2" id="KW-1185">Reference proteome</keyword>
<accession>A0A168S8X6</accession>
<name>A0A168S8X6_ABSGL</name>
<evidence type="ECO:0000313" key="2">
    <source>
        <dbReference type="Proteomes" id="UP000078561"/>
    </source>
</evidence>
<proteinExistence type="predicted"/>
<sequence>MSSQEAQIKQLISTVETMSKYMKKEFRYLKEQVALSNANIPSPYTDKAMIPPRPRQPPPTRLLFSRPSRKTFWMLQCMHSLIWCFPRYVASPNSLLGDEKPLRCMKSCRCGPKTWWLAVMTRSRLPNRTSFKHQSTSPRESLNINQYHHLVS</sequence>
<dbReference type="InParanoid" id="A0A168S8X6"/>